<evidence type="ECO:0000256" key="1">
    <source>
        <dbReference type="ARBA" id="ARBA00023002"/>
    </source>
</evidence>
<dbReference type="RefSeq" id="WP_167196072.1">
    <property type="nucleotide sequence ID" value="NZ_JAAORB010000014.1"/>
</dbReference>
<keyword evidence="2" id="KW-0520">NAD</keyword>
<dbReference type="PROSITE" id="PS00671">
    <property type="entry name" value="D_2_HYDROXYACID_DH_3"/>
    <property type="match status" value="1"/>
</dbReference>
<comment type="caution">
    <text evidence="4">The sequence shown here is derived from an EMBL/GenBank/DDBJ whole genome shotgun (WGS) entry which is preliminary data.</text>
</comment>
<organism evidence="4 5">
    <name type="scientific">Roseovarius gahaiensis</name>
    <dbReference type="NCBI Taxonomy" id="2716691"/>
    <lineage>
        <taxon>Bacteria</taxon>
        <taxon>Pseudomonadati</taxon>
        <taxon>Pseudomonadota</taxon>
        <taxon>Alphaproteobacteria</taxon>
        <taxon>Rhodobacterales</taxon>
        <taxon>Roseobacteraceae</taxon>
        <taxon>Roseovarius</taxon>
    </lineage>
</organism>
<name>A0A967BEE8_9RHOB</name>
<dbReference type="InterPro" id="IPR029753">
    <property type="entry name" value="D-isomer_DH_CS"/>
</dbReference>
<dbReference type="PANTHER" id="PTHR43333:SF1">
    <property type="entry name" value="D-ISOMER SPECIFIC 2-HYDROXYACID DEHYDROGENASE NAD-BINDING DOMAIN-CONTAINING PROTEIN"/>
    <property type="match status" value="1"/>
</dbReference>
<dbReference type="GO" id="GO:0051287">
    <property type="term" value="F:NAD binding"/>
    <property type="evidence" value="ECO:0007669"/>
    <property type="project" value="InterPro"/>
</dbReference>
<dbReference type="SUPFAM" id="SSF51735">
    <property type="entry name" value="NAD(P)-binding Rossmann-fold domains"/>
    <property type="match status" value="1"/>
</dbReference>
<dbReference type="InterPro" id="IPR006140">
    <property type="entry name" value="D-isomer_DH_NAD-bd"/>
</dbReference>
<evidence type="ECO:0000313" key="5">
    <source>
        <dbReference type="Proteomes" id="UP000639775"/>
    </source>
</evidence>
<keyword evidence="5" id="KW-1185">Reference proteome</keyword>
<feature type="domain" description="D-isomer specific 2-hydroxyacid dehydrogenase NAD-binding" evidence="3">
    <location>
        <begin position="120"/>
        <end position="275"/>
    </location>
</feature>
<dbReference type="EMBL" id="JAAORB010000014">
    <property type="protein sequence ID" value="NHQ74586.1"/>
    <property type="molecule type" value="Genomic_DNA"/>
</dbReference>
<accession>A0A967BEE8</accession>
<evidence type="ECO:0000259" key="3">
    <source>
        <dbReference type="Pfam" id="PF02826"/>
    </source>
</evidence>
<dbReference type="CDD" id="cd12164">
    <property type="entry name" value="GDH_like_2"/>
    <property type="match status" value="1"/>
</dbReference>
<dbReference type="Gene3D" id="3.40.50.720">
    <property type="entry name" value="NAD(P)-binding Rossmann-like Domain"/>
    <property type="match status" value="2"/>
</dbReference>
<dbReference type="Proteomes" id="UP000639775">
    <property type="component" value="Unassembled WGS sequence"/>
</dbReference>
<gene>
    <name evidence="4" type="ORF">HAT86_08930</name>
</gene>
<dbReference type="PANTHER" id="PTHR43333">
    <property type="entry name" value="2-HACID_DH_C DOMAIN-CONTAINING PROTEIN"/>
    <property type="match status" value="1"/>
</dbReference>
<dbReference type="InterPro" id="IPR036291">
    <property type="entry name" value="NAD(P)-bd_dom_sf"/>
</dbReference>
<reference evidence="4" key="1">
    <citation type="submission" date="2020-03" db="EMBL/GenBank/DDBJ databases">
        <title>Roseovarius gahaiensis sp. nov., isolated from Gahai Saline Lake, China.</title>
        <authorList>
            <person name="Sun X."/>
        </authorList>
    </citation>
    <scope>NUCLEOTIDE SEQUENCE</scope>
    <source>
        <strain evidence="4">GH877</strain>
    </source>
</reference>
<protein>
    <submittedName>
        <fullName evidence="4">Glyoxylate/hydroxypyruvate reductase A</fullName>
    </submittedName>
</protein>
<sequence>MSVNVLFAARPDRWDAYETPLRNALSDAGVDARLAMDMPADQVDYIVYAPNSEVQDFTDYTRTKAVLNLWAGVEDVVDNPTLTQPLARMVDEGLTRGMVEWVTGHTLRHHLNTDVHVLNQDGVWRKDIPPLACDRPVTVLGLGALGQACAQALAHLGFSVTGWSRSPKTVDGVTCLSGDTGLHDALADAAIVILLLPSTPDTANILNAETLAMMPQGAVIINPGRGSLIDDAALLAALDSGQIAQATLDVFRTEPLPKDHPYWAHPNVTVTPHIASETRPASAARVIAENIRRGEAGEPFLHLVDRDKGY</sequence>
<evidence type="ECO:0000256" key="2">
    <source>
        <dbReference type="ARBA" id="ARBA00023027"/>
    </source>
</evidence>
<dbReference type="AlphaFoldDB" id="A0A967BEE8"/>
<proteinExistence type="predicted"/>
<keyword evidence="1" id="KW-0560">Oxidoreductase</keyword>
<evidence type="ECO:0000313" key="4">
    <source>
        <dbReference type="EMBL" id="NHQ74586.1"/>
    </source>
</evidence>
<dbReference type="GO" id="GO:0016616">
    <property type="term" value="F:oxidoreductase activity, acting on the CH-OH group of donors, NAD or NADP as acceptor"/>
    <property type="evidence" value="ECO:0007669"/>
    <property type="project" value="UniProtKB-ARBA"/>
</dbReference>
<dbReference type="Pfam" id="PF02826">
    <property type="entry name" value="2-Hacid_dh_C"/>
    <property type="match status" value="1"/>
</dbReference>